<comment type="caution">
    <text evidence="3">The sequence shown here is derived from an EMBL/GenBank/DDBJ whole genome shotgun (WGS) entry which is preliminary data.</text>
</comment>
<reference evidence="3 4" key="1">
    <citation type="submission" date="2020-08" db="EMBL/GenBank/DDBJ databases">
        <title>Genomic Encyclopedia of Type Strains, Phase IV (KMG-IV): sequencing the most valuable type-strain genomes for metagenomic binning, comparative biology and taxonomic classification.</title>
        <authorList>
            <person name="Goeker M."/>
        </authorList>
    </citation>
    <scope>NUCLEOTIDE SEQUENCE [LARGE SCALE GENOMIC DNA]</scope>
    <source>
        <strain evidence="3 4">DSM 4737</strain>
    </source>
</reference>
<keyword evidence="3" id="KW-0378">Hydrolase</keyword>
<name>A0A7W9CG10_9CAUL</name>
<dbReference type="Proteomes" id="UP000545037">
    <property type="component" value="Unassembled WGS sequence"/>
</dbReference>
<evidence type="ECO:0000313" key="3">
    <source>
        <dbReference type="EMBL" id="MBB5744768.1"/>
    </source>
</evidence>
<sequence length="146" mass="15888">MPDFAADPAFEAGSVFVDDWSLCHVRLQDDARFPWLILIPRVAAAVELADLSEGERAVLMEEIVRAGQVVRALGEAGGRPIDKLNTAALGNVTAQLHVHVVGRRRDDGLWPDPVWGRGGGQPYRADALDVVISHVRRAPPADRLPD</sequence>
<dbReference type="PIRSF" id="PIRSF000714">
    <property type="entry name" value="HIT"/>
    <property type="match status" value="1"/>
</dbReference>
<dbReference type="EMBL" id="JACHOR010000001">
    <property type="protein sequence ID" value="MBB5744768.1"/>
    <property type="molecule type" value="Genomic_DNA"/>
</dbReference>
<dbReference type="InterPro" id="IPR036265">
    <property type="entry name" value="HIT-like_sf"/>
</dbReference>
<dbReference type="AlphaFoldDB" id="A0A7W9CG10"/>
<comment type="caution">
    <text evidence="1">Lacks conserved residue(s) required for the propagation of feature annotation.</text>
</comment>
<gene>
    <name evidence="3" type="ORF">GGR13_000340</name>
</gene>
<evidence type="ECO:0000259" key="2">
    <source>
        <dbReference type="PROSITE" id="PS51084"/>
    </source>
</evidence>
<dbReference type="Pfam" id="PF01230">
    <property type="entry name" value="HIT"/>
    <property type="match status" value="1"/>
</dbReference>
<dbReference type="InterPro" id="IPR026026">
    <property type="entry name" value="HIT_Hint"/>
</dbReference>
<accession>A0A7W9CG10</accession>
<organism evidence="3 4">
    <name type="scientific">Brevundimonas variabilis</name>
    <dbReference type="NCBI Taxonomy" id="74312"/>
    <lineage>
        <taxon>Bacteria</taxon>
        <taxon>Pseudomonadati</taxon>
        <taxon>Pseudomonadota</taxon>
        <taxon>Alphaproteobacteria</taxon>
        <taxon>Caulobacterales</taxon>
        <taxon>Caulobacteraceae</taxon>
        <taxon>Brevundimonas</taxon>
    </lineage>
</organism>
<dbReference type="RefSeq" id="WP_183211727.1">
    <property type="nucleotide sequence ID" value="NZ_JACHOR010000001.1"/>
</dbReference>
<protein>
    <submittedName>
        <fullName evidence="3">Diadenosine tetraphosphate (Ap4A) HIT family hydrolase</fullName>
    </submittedName>
</protein>
<feature type="domain" description="HIT" evidence="2">
    <location>
        <begin position="36"/>
        <end position="110"/>
    </location>
</feature>
<keyword evidence="4" id="KW-1185">Reference proteome</keyword>
<dbReference type="InterPro" id="IPR011146">
    <property type="entry name" value="HIT-like"/>
</dbReference>
<evidence type="ECO:0000256" key="1">
    <source>
        <dbReference type="PROSITE-ProRule" id="PRU00464"/>
    </source>
</evidence>
<dbReference type="PROSITE" id="PS51084">
    <property type="entry name" value="HIT_2"/>
    <property type="match status" value="1"/>
</dbReference>
<evidence type="ECO:0000313" key="4">
    <source>
        <dbReference type="Proteomes" id="UP000545037"/>
    </source>
</evidence>
<dbReference type="SUPFAM" id="SSF54197">
    <property type="entry name" value="HIT-like"/>
    <property type="match status" value="1"/>
</dbReference>
<proteinExistence type="predicted"/>
<dbReference type="GO" id="GO:0016787">
    <property type="term" value="F:hydrolase activity"/>
    <property type="evidence" value="ECO:0007669"/>
    <property type="project" value="UniProtKB-KW"/>
</dbReference>
<dbReference type="Gene3D" id="3.30.428.10">
    <property type="entry name" value="HIT-like"/>
    <property type="match status" value="1"/>
</dbReference>